<accession>A0A1J4KGH2</accession>
<dbReference type="GeneID" id="94835977"/>
<reference evidence="1" key="1">
    <citation type="submission" date="2016-10" db="EMBL/GenBank/DDBJ databases">
        <authorList>
            <person name="Benchimol M."/>
            <person name="Almeida L.G."/>
            <person name="Vasconcelos A.T."/>
            <person name="Perreira-Neves A."/>
            <person name="Rosa I.A."/>
            <person name="Tasca T."/>
            <person name="Bogo M.R."/>
            <person name="de Souza W."/>
        </authorList>
    </citation>
    <scope>NUCLEOTIDE SEQUENCE [LARGE SCALE GENOMIC DNA]</scope>
    <source>
        <strain evidence="1">K</strain>
    </source>
</reference>
<comment type="caution">
    <text evidence="1">The sequence shown here is derived from an EMBL/GenBank/DDBJ whole genome shotgun (WGS) entry which is preliminary data.</text>
</comment>
<dbReference type="Proteomes" id="UP000179807">
    <property type="component" value="Unassembled WGS sequence"/>
</dbReference>
<name>A0A1J4KGH2_9EUKA</name>
<dbReference type="VEuPathDB" id="TrichDB:TRFO_20215"/>
<sequence>MLPTPDFLSLLPADMKNSSGELCSILSSYPQNVSTTNFFTALMNIEIPNKSKPVLLRRVPKRKATDPAPITSTILTQYYLPDVYFPSKIQKKAGLKELANRVAKTSEKSKKKKQVDQFGLKTSYRKLPILHPLESHIESHFILNHKFKILMFGCVGSVGHVSDDEGSESRNGNPLYNIDIVNKSFDELADEDILSYIQIIQYLNTIIQERHKAQQLRKTSMLNPSILNSILVDRHMFLNKLLEYTDELNHFPIMKPIDFNCEEVEPIPFLEFALIVSILMNIEDVSKSLRIGNEIHTNLNAYRLLVRSAMKNDFTVDYHLICDPIFAKFIFVSHEIINSLLTTFKLPQNWKFALLVKFFTEKKICLTDVLDELTAELAKSIDNGSWYAREMLKYRELACIVEMHSFQHLVHDECEKYSQNKKGNLNEMMKIARGYSPYNELIGIKIIFTKKGEILVTQEKIQASEQQCLFPVFNMFDGISTIDDASFASILY</sequence>
<evidence type="ECO:0000313" key="2">
    <source>
        <dbReference type="Proteomes" id="UP000179807"/>
    </source>
</evidence>
<dbReference type="AlphaFoldDB" id="A0A1J4KGH2"/>
<proteinExistence type="predicted"/>
<keyword evidence="2" id="KW-1185">Reference proteome</keyword>
<dbReference type="EMBL" id="MLAK01000610">
    <property type="protein sequence ID" value="OHT10473.1"/>
    <property type="molecule type" value="Genomic_DNA"/>
</dbReference>
<protein>
    <submittedName>
        <fullName evidence="1">Uncharacterized protein</fullName>
    </submittedName>
</protein>
<dbReference type="RefSeq" id="XP_068363609.1">
    <property type="nucleotide sequence ID" value="XM_068501273.1"/>
</dbReference>
<dbReference type="OrthoDB" id="10583129at2759"/>
<organism evidence="1 2">
    <name type="scientific">Tritrichomonas foetus</name>
    <dbReference type="NCBI Taxonomy" id="1144522"/>
    <lineage>
        <taxon>Eukaryota</taxon>
        <taxon>Metamonada</taxon>
        <taxon>Parabasalia</taxon>
        <taxon>Tritrichomonadida</taxon>
        <taxon>Tritrichomonadidae</taxon>
        <taxon>Tritrichomonas</taxon>
    </lineage>
</organism>
<gene>
    <name evidence="1" type="ORF">TRFO_20215</name>
</gene>
<evidence type="ECO:0000313" key="1">
    <source>
        <dbReference type="EMBL" id="OHT10473.1"/>
    </source>
</evidence>